<dbReference type="AlphaFoldDB" id="A0A6P8BCM7"/>
<dbReference type="Proteomes" id="UP000515153">
    <property type="component" value="Unplaced"/>
</dbReference>
<evidence type="ECO:0000313" key="2">
    <source>
        <dbReference type="Proteomes" id="UP000515153"/>
    </source>
</evidence>
<name>A0A6P8BCM7_PYRGI</name>
<dbReference type="KEGG" id="pgri:PgNI_02755"/>
<dbReference type="GeneID" id="41957723"/>
<reference evidence="3" key="1">
    <citation type="journal article" date="2019" name="Mol. Biol. Evol.">
        <title>Blast fungal genomes show frequent chromosomal changes, gene gains and losses, and effector gene turnover.</title>
        <authorList>
            <person name="Gomez Luciano L.B."/>
            <person name="Jason Tsai I."/>
            <person name="Chuma I."/>
            <person name="Tosa Y."/>
            <person name="Chen Y.H."/>
            <person name="Li J.Y."/>
            <person name="Li M.Y."/>
            <person name="Jade Lu M.Y."/>
            <person name="Nakayashiki H."/>
            <person name="Li W.H."/>
        </authorList>
    </citation>
    <scope>NUCLEOTIDE SEQUENCE</scope>
    <source>
        <strain evidence="3">NI907</strain>
    </source>
</reference>
<dbReference type="RefSeq" id="XP_030984983.1">
    <property type="nucleotide sequence ID" value="XM_031122812.1"/>
</dbReference>
<keyword evidence="2" id="KW-1185">Reference proteome</keyword>
<protein>
    <submittedName>
        <fullName evidence="3">Uncharacterized protein</fullName>
    </submittedName>
</protein>
<feature type="chain" id="PRO_5028356017" evidence="1">
    <location>
        <begin position="24"/>
        <end position="115"/>
    </location>
</feature>
<gene>
    <name evidence="3" type="ORF">PgNI_02755</name>
</gene>
<reference evidence="3" key="2">
    <citation type="submission" date="2019-10" db="EMBL/GenBank/DDBJ databases">
        <authorList>
            <consortium name="NCBI Genome Project"/>
        </authorList>
    </citation>
    <scope>NUCLEOTIDE SEQUENCE</scope>
    <source>
        <strain evidence="3">NI907</strain>
    </source>
</reference>
<organism evidence="2 3">
    <name type="scientific">Pyricularia grisea</name>
    <name type="common">Crabgrass-specific blast fungus</name>
    <name type="synonym">Magnaporthe grisea</name>
    <dbReference type="NCBI Taxonomy" id="148305"/>
    <lineage>
        <taxon>Eukaryota</taxon>
        <taxon>Fungi</taxon>
        <taxon>Dikarya</taxon>
        <taxon>Ascomycota</taxon>
        <taxon>Pezizomycotina</taxon>
        <taxon>Sordariomycetes</taxon>
        <taxon>Sordariomycetidae</taxon>
        <taxon>Magnaporthales</taxon>
        <taxon>Pyriculariaceae</taxon>
        <taxon>Pyricularia</taxon>
    </lineage>
</organism>
<accession>A0A6P8BCM7</accession>
<sequence length="115" mass="12630">MKIPTFFLTAATIATFMPNKVFAGCTNDLKHCQISLTATSEARPSFWDTRYANYDENVEISVGEYKFVIYVQENCHGSKISGTISPHHFVILSPLSGGGQRTIINSAGEARLADI</sequence>
<evidence type="ECO:0000256" key="1">
    <source>
        <dbReference type="SAM" id="SignalP"/>
    </source>
</evidence>
<evidence type="ECO:0000313" key="3">
    <source>
        <dbReference type="RefSeq" id="XP_030984983.1"/>
    </source>
</evidence>
<feature type="signal peptide" evidence="1">
    <location>
        <begin position="1"/>
        <end position="23"/>
    </location>
</feature>
<reference evidence="3" key="3">
    <citation type="submission" date="2025-08" db="UniProtKB">
        <authorList>
            <consortium name="RefSeq"/>
        </authorList>
    </citation>
    <scope>IDENTIFICATION</scope>
    <source>
        <strain evidence="3">NI907</strain>
    </source>
</reference>
<proteinExistence type="predicted"/>
<keyword evidence="1" id="KW-0732">Signal</keyword>